<dbReference type="EMBL" id="DRIH01000067">
    <property type="protein sequence ID" value="HEC67602.1"/>
    <property type="molecule type" value="Genomic_DNA"/>
</dbReference>
<dbReference type="AlphaFoldDB" id="A0A7C1VN76"/>
<organism evidence="3">
    <name type="scientific">Desulfofervidus auxilii</name>
    <dbReference type="NCBI Taxonomy" id="1621989"/>
    <lineage>
        <taxon>Bacteria</taxon>
        <taxon>Pseudomonadati</taxon>
        <taxon>Thermodesulfobacteriota</taxon>
        <taxon>Candidatus Desulfofervidia</taxon>
        <taxon>Candidatus Desulfofervidales</taxon>
        <taxon>Candidatus Desulfofervidaceae</taxon>
        <taxon>Candidatus Desulfofervidus</taxon>
    </lineage>
</organism>
<dbReference type="InterPro" id="IPR001509">
    <property type="entry name" value="Epimerase_deHydtase"/>
</dbReference>
<gene>
    <name evidence="3" type="ORF">ENI35_02125</name>
</gene>
<evidence type="ECO:0000259" key="2">
    <source>
        <dbReference type="Pfam" id="PF01370"/>
    </source>
</evidence>
<dbReference type="Gene3D" id="3.40.50.720">
    <property type="entry name" value="NAD(P)-binding Rossmann-like Domain"/>
    <property type="match status" value="1"/>
</dbReference>
<name>A0A7C1VN76_DESA2</name>
<evidence type="ECO:0000313" key="3">
    <source>
        <dbReference type="EMBL" id="HEC67602.1"/>
    </source>
</evidence>
<comment type="similarity">
    <text evidence="1">Belongs to the NAD(P)-dependent epimerase/dehydratase family.</text>
</comment>
<feature type="domain" description="NAD-dependent epimerase/dehydratase" evidence="2">
    <location>
        <begin position="4"/>
        <end position="217"/>
    </location>
</feature>
<reference evidence="3" key="1">
    <citation type="journal article" date="2020" name="mSystems">
        <title>Genome- and Community-Level Interaction Insights into Carbon Utilization and Element Cycling Functions of Hydrothermarchaeota in Hydrothermal Sediment.</title>
        <authorList>
            <person name="Zhou Z."/>
            <person name="Liu Y."/>
            <person name="Xu W."/>
            <person name="Pan J."/>
            <person name="Luo Z.H."/>
            <person name="Li M."/>
        </authorList>
    </citation>
    <scope>NUCLEOTIDE SEQUENCE [LARGE SCALE GENOMIC DNA]</scope>
    <source>
        <strain evidence="3">HyVt-389</strain>
    </source>
</reference>
<accession>A0A7C1VN76</accession>
<dbReference type="Proteomes" id="UP000885738">
    <property type="component" value="Unassembled WGS sequence"/>
</dbReference>
<proteinExistence type="inferred from homology"/>
<evidence type="ECO:0000256" key="1">
    <source>
        <dbReference type="ARBA" id="ARBA00007637"/>
    </source>
</evidence>
<dbReference type="InterPro" id="IPR036291">
    <property type="entry name" value="NAD(P)-bd_dom_sf"/>
</dbReference>
<sequence>MERILVTGATGFVGSHLVEGLLKEGHEVYCLVRNAHNLRWLHGLPVNLIVGDCRKKDLRLPKVDFIYHLAGVVKAIRPSLFYQVNYLGTVNLINSVLEQKLPLKAFVFVSTLAVNGQKTEVITPNDPPYPQTHYARSKWLAEQTLAKFKEVIPIIIFRPTVIYGPRDKELLSYFQVIKQGFAPILNPDGILSFCYVVDVVQALMKVLENDLPSGKVFLLSDGKAYTWQGVINTISEILDKRPFVIKVPKLLTYFFAMGAEFYSHFFKKPLIFSRNKLKEVFQKTWFCDISETQDLLNYKPQYSLAKGMTLTLRWYQIHGWL</sequence>
<comment type="caution">
    <text evidence="3">The sequence shown here is derived from an EMBL/GenBank/DDBJ whole genome shotgun (WGS) entry which is preliminary data.</text>
</comment>
<dbReference type="PANTHER" id="PTHR43000">
    <property type="entry name" value="DTDP-D-GLUCOSE 4,6-DEHYDRATASE-RELATED"/>
    <property type="match status" value="1"/>
</dbReference>
<dbReference type="SUPFAM" id="SSF51735">
    <property type="entry name" value="NAD(P)-binding Rossmann-fold domains"/>
    <property type="match status" value="1"/>
</dbReference>
<protein>
    <submittedName>
        <fullName evidence="3">NAD-dependent epimerase/dehydratase family protein</fullName>
    </submittedName>
</protein>
<dbReference type="Pfam" id="PF01370">
    <property type="entry name" value="Epimerase"/>
    <property type="match status" value="1"/>
</dbReference>